<evidence type="ECO:0000313" key="3">
    <source>
        <dbReference type="Proteomes" id="UP001618531"/>
    </source>
</evidence>
<feature type="transmembrane region" description="Helical" evidence="1">
    <location>
        <begin position="37"/>
        <end position="56"/>
    </location>
</feature>
<protein>
    <submittedName>
        <fullName evidence="2">DUF5412 family protein</fullName>
    </submittedName>
</protein>
<organism evidence="2 3">
    <name type="scientific">Paenibacillus illinoisensis</name>
    <dbReference type="NCBI Taxonomy" id="59845"/>
    <lineage>
        <taxon>Bacteria</taxon>
        <taxon>Bacillati</taxon>
        <taxon>Bacillota</taxon>
        <taxon>Bacilli</taxon>
        <taxon>Bacillales</taxon>
        <taxon>Paenibacillaceae</taxon>
        <taxon>Paenibacillus</taxon>
    </lineage>
</organism>
<gene>
    <name evidence="2" type="ORF">ACINKY_16110</name>
</gene>
<feature type="transmembrane region" description="Helical" evidence="1">
    <location>
        <begin position="7"/>
        <end position="25"/>
    </location>
</feature>
<dbReference type="Proteomes" id="UP001618531">
    <property type="component" value="Unassembled WGS sequence"/>
</dbReference>
<evidence type="ECO:0000256" key="1">
    <source>
        <dbReference type="SAM" id="Phobius"/>
    </source>
</evidence>
<feature type="transmembrane region" description="Helical" evidence="1">
    <location>
        <begin position="118"/>
        <end position="136"/>
    </location>
</feature>
<evidence type="ECO:0000313" key="2">
    <source>
        <dbReference type="EMBL" id="MFK0523733.1"/>
    </source>
</evidence>
<keyword evidence="1" id="KW-0472">Membrane</keyword>
<dbReference type="Pfam" id="PF17428">
    <property type="entry name" value="DUF5412"/>
    <property type="match status" value="1"/>
</dbReference>
<keyword evidence="1" id="KW-1133">Transmembrane helix</keyword>
<accession>A0ABW8HWU2</accession>
<dbReference type="RefSeq" id="WP_402876240.1">
    <property type="nucleotide sequence ID" value="NZ_JBIYSL010000003.1"/>
</dbReference>
<keyword evidence="1" id="KW-0812">Transmembrane</keyword>
<sequence length="177" mass="20142">MIKKMNRIALLLVLILYFISFYSLYANMNNQWLIAPPAYVLLVFSILVLALAILGFQDRSNNFAKLRSWISVIFSSVLIFLLLVVASFTAMFSGSKVLLTTTHSPDQHYTLKFYKTDAGAMGTFGVVGELVGPLWFRKVVYSERKADQVHLQWSNNHTVVINEHQLNLSLGEIWIPQ</sequence>
<proteinExistence type="predicted"/>
<dbReference type="InterPro" id="IPR035406">
    <property type="entry name" value="DUF5412"/>
</dbReference>
<feature type="transmembrane region" description="Helical" evidence="1">
    <location>
        <begin position="68"/>
        <end position="92"/>
    </location>
</feature>
<comment type="caution">
    <text evidence="2">The sequence shown here is derived from an EMBL/GenBank/DDBJ whole genome shotgun (WGS) entry which is preliminary data.</text>
</comment>
<keyword evidence="3" id="KW-1185">Reference proteome</keyword>
<name>A0ABW8HWU2_9BACL</name>
<reference evidence="2 3" key="1">
    <citation type="submission" date="2024-11" db="EMBL/GenBank/DDBJ databases">
        <title>Identification and Characterization of a Novel Fosfomycin Bacillithiol Transferase FosB8 in Paenibacillus illinoisensis.</title>
        <authorList>
            <person name="Lu W."/>
        </authorList>
    </citation>
    <scope>NUCLEOTIDE SEQUENCE [LARGE SCALE GENOMIC DNA]</scope>
    <source>
        <strain evidence="2 3">WP77</strain>
    </source>
</reference>
<dbReference type="EMBL" id="JBIYSL010000003">
    <property type="protein sequence ID" value="MFK0523733.1"/>
    <property type="molecule type" value="Genomic_DNA"/>
</dbReference>